<dbReference type="STRING" id="1278298.GCA_000428685_01793"/>
<keyword evidence="3 4" id="KW-0732">Signal</keyword>
<dbReference type="GO" id="GO:1901982">
    <property type="term" value="F:maltose binding"/>
    <property type="evidence" value="ECO:0007669"/>
    <property type="project" value="TreeGrafter"/>
</dbReference>
<keyword evidence="6" id="KW-1185">Reference proteome</keyword>
<evidence type="ECO:0000256" key="3">
    <source>
        <dbReference type="ARBA" id="ARBA00022729"/>
    </source>
</evidence>
<dbReference type="GO" id="GO:0015768">
    <property type="term" value="P:maltose transport"/>
    <property type="evidence" value="ECO:0007669"/>
    <property type="project" value="TreeGrafter"/>
</dbReference>
<dbReference type="GO" id="GO:0042956">
    <property type="term" value="P:maltodextrin transmembrane transport"/>
    <property type="evidence" value="ECO:0007669"/>
    <property type="project" value="TreeGrafter"/>
</dbReference>
<reference evidence="5 6" key="1">
    <citation type="submission" date="2018-12" db="EMBL/GenBank/DDBJ databases">
        <authorList>
            <consortium name="Pathogen Informatics"/>
        </authorList>
    </citation>
    <scope>NUCLEOTIDE SEQUENCE [LARGE SCALE GENOMIC DNA]</scope>
    <source>
        <strain evidence="5 6">NCTC11923</strain>
    </source>
</reference>
<dbReference type="EMBL" id="LR134363">
    <property type="protein sequence ID" value="VEG74631.1"/>
    <property type="molecule type" value="Genomic_DNA"/>
</dbReference>
<proteinExistence type="inferred from homology"/>
<dbReference type="SUPFAM" id="SSF53850">
    <property type="entry name" value="Periplasmic binding protein-like II"/>
    <property type="match status" value="1"/>
</dbReference>
<dbReference type="Pfam" id="PF01547">
    <property type="entry name" value="SBP_bac_1"/>
    <property type="match status" value="1"/>
</dbReference>
<dbReference type="InterPro" id="IPR006311">
    <property type="entry name" value="TAT_signal"/>
</dbReference>
<feature type="chain" id="PRO_5039169465" evidence="4">
    <location>
        <begin position="19"/>
        <end position="418"/>
    </location>
</feature>
<dbReference type="PANTHER" id="PTHR30061:SF50">
    <property type="entry name" value="MALTOSE_MALTODEXTRIN-BINDING PERIPLASMIC PROTEIN"/>
    <property type="match status" value="1"/>
</dbReference>
<keyword evidence="2" id="KW-0813">Transport</keyword>
<dbReference type="RefSeq" id="WP_051281127.1">
    <property type="nucleotide sequence ID" value="NZ_CBCRWE010000011.1"/>
</dbReference>
<dbReference type="AlphaFoldDB" id="A0A3S4TCD6"/>
<gene>
    <name evidence="5" type="primary">cycB</name>
    <name evidence="5" type="ORF">NCTC11923_01265</name>
</gene>
<dbReference type="InterPro" id="IPR006059">
    <property type="entry name" value="SBP"/>
</dbReference>
<dbReference type="PROSITE" id="PS51257">
    <property type="entry name" value="PROKAR_LIPOPROTEIN"/>
    <property type="match status" value="1"/>
</dbReference>
<protein>
    <submittedName>
        <fullName evidence="5">Cyclodextrin-binding protein</fullName>
    </submittedName>
</protein>
<accession>A0A3S4TCD6</accession>
<sequence>MDAFISRRSLMISASALAVLGAGASLSACSSGSTSSNAKAPNQMFAWVSSESDRAQWQAFVDAVKKSHPDFTLEFSGPSYNDYYAKAKTRMTEKDAPGILTTQAARTKELVSVMEPLDDLIAKHGVDVSIYNPAMIEGMTVDGKIYALPYDAEPDVMFYNRRLFTEAGLSLPPTSYTYEQFLSDMKTLTTGGKYGIAIKPGFLDNAPGTFAYADGATVLDDAGKPALTSKVFVSSVQKAFDLAAKHSVAKAPSASDGDEVAQGAFTSGEAASIIDGPWMYSTFAEQLGEDLGVCVVPSDSGKAVGLIQGSGFGVAKNCPDKDAAFANILKLVDPTVVGEVARTRGTVPSVESQIDGWAEGKHAESVEAITFLLENGTPLITPENWNQITTSFSQYCPEGFRGSRTAADILKDLQEAAG</sequence>
<comment type="similarity">
    <text evidence="1">Belongs to the bacterial solute-binding protein 1 family.</text>
</comment>
<dbReference type="PROSITE" id="PS51318">
    <property type="entry name" value="TAT"/>
    <property type="match status" value="1"/>
</dbReference>
<dbReference type="Gene3D" id="3.40.190.10">
    <property type="entry name" value="Periplasmic binding protein-like II"/>
    <property type="match status" value="1"/>
</dbReference>
<evidence type="ECO:0000256" key="4">
    <source>
        <dbReference type="SAM" id="SignalP"/>
    </source>
</evidence>
<dbReference type="CDD" id="cd13585">
    <property type="entry name" value="PBP2_TMBP_like"/>
    <property type="match status" value="1"/>
</dbReference>
<dbReference type="Proteomes" id="UP000276899">
    <property type="component" value="Chromosome"/>
</dbReference>
<name>A0A3S4TCD6_9ACTO</name>
<dbReference type="KEGG" id="asla:NCTC11923_01265"/>
<evidence type="ECO:0000313" key="5">
    <source>
        <dbReference type="EMBL" id="VEG74631.1"/>
    </source>
</evidence>
<evidence type="ECO:0000256" key="2">
    <source>
        <dbReference type="ARBA" id="ARBA00022448"/>
    </source>
</evidence>
<evidence type="ECO:0000256" key="1">
    <source>
        <dbReference type="ARBA" id="ARBA00008520"/>
    </source>
</evidence>
<feature type="signal peptide" evidence="4">
    <location>
        <begin position="1"/>
        <end position="18"/>
    </location>
</feature>
<evidence type="ECO:0000313" key="6">
    <source>
        <dbReference type="Proteomes" id="UP000276899"/>
    </source>
</evidence>
<organism evidence="5 6">
    <name type="scientific">Actinomyces slackii</name>
    <dbReference type="NCBI Taxonomy" id="52774"/>
    <lineage>
        <taxon>Bacteria</taxon>
        <taxon>Bacillati</taxon>
        <taxon>Actinomycetota</taxon>
        <taxon>Actinomycetes</taxon>
        <taxon>Actinomycetales</taxon>
        <taxon>Actinomycetaceae</taxon>
        <taxon>Actinomyces</taxon>
    </lineage>
</organism>
<dbReference type="PANTHER" id="PTHR30061">
    <property type="entry name" value="MALTOSE-BINDING PERIPLASMIC PROTEIN"/>
    <property type="match status" value="1"/>
</dbReference>
<dbReference type="GO" id="GO:0055052">
    <property type="term" value="C:ATP-binding cassette (ABC) transporter complex, substrate-binding subunit-containing"/>
    <property type="evidence" value="ECO:0007669"/>
    <property type="project" value="TreeGrafter"/>
</dbReference>